<sequence>MAAISQLLAHLYTMTLVFFTILILELVIFLRSITDTIYDKRPITTKQYLKLIDQKNPVTRFKTTTTTSGSINPAGFLETCAVCLSTFEEGEEVRKLIKCKHIFHKDCLDTWLQQDSGTCPLCRSKVLPEEIVMKFRQHRNGQQPEYEGSDEELIFLLSALHGNYIRRFL</sequence>
<evidence type="ECO:0000313" key="5">
    <source>
        <dbReference type="Proteomes" id="UP001291623"/>
    </source>
</evidence>
<dbReference type="InterPro" id="IPR013083">
    <property type="entry name" value="Znf_RING/FYVE/PHD"/>
</dbReference>
<keyword evidence="2" id="KW-0812">Transmembrane</keyword>
<dbReference type="SMART" id="SM00184">
    <property type="entry name" value="RING"/>
    <property type="match status" value="1"/>
</dbReference>
<dbReference type="EMBL" id="JAVYJV010000013">
    <property type="protein sequence ID" value="KAK4356632.1"/>
    <property type="molecule type" value="Genomic_DNA"/>
</dbReference>
<dbReference type="GO" id="GO:0008270">
    <property type="term" value="F:zinc ion binding"/>
    <property type="evidence" value="ECO:0007669"/>
    <property type="project" value="UniProtKB-KW"/>
</dbReference>
<dbReference type="PROSITE" id="PS50089">
    <property type="entry name" value="ZF_RING_2"/>
    <property type="match status" value="1"/>
</dbReference>
<reference evidence="4" key="1">
    <citation type="submission" date="2023-12" db="EMBL/GenBank/DDBJ databases">
        <title>Genome assembly of Anisodus tanguticus.</title>
        <authorList>
            <person name="Wang Y.-J."/>
        </authorList>
    </citation>
    <scope>NUCLEOTIDE SEQUENCE</scope>
    <source>
        <strain evidence="4">KB-2021</strain>
        <tissue evidence="4">Leaf</tissue>
    </source>
</reference>
<dbReference type="Gene3D" id="3.30.40.10">
    <property type="entry name" value="Zinc/RING finger domain, C3HC4 (zinc finger)"/>
    <property type="match status" value="1"/>
</dbReference>
<dbReference type="CDD" id="cd16461">
    <property type="entry name" value="RING-H2_EL5-like"/>
    <property type="match status" value="1"/>
</dbReference>
<evidence type="ECO:0000313" key="4">
    <source>
        <dbReference type="EMBL" id="KAK4356632.1"/>
    </source>
</evidence>
<protein>
    <recommendedName>
        <fullName evidence="3">RING-type domain-containing protein</fullName>
    </recommendedName>
</protein>
<name>A0AAE1V5Y6_9SOLA</name>
<keyword evidence="1" id="KW-0862">Zinc</keyword>
<evidence type="ECO:0000259" key="3">
    <source>
        <dbReference type="PROSITE" id="PS50089"/>
    </source>
</evidence>
<keyword evidence="2" id="KW-0472">Membrane</keyword>
<keyword evidence="1" id="KW-0863">Zinc-finger</keyword>
<dbReference type="AlphaFoldDB" id="A0AAE1V5Y6"/>
<evidence type="ECO:0000256" key="1">
    <source>
        <dbReference type="PROSITE-ProRule" id="PRU00175"/>
    </source>
</evidence>
<gene>
    <name evidence="4" type="ORF">RND71_025603</name>
</gene>
<dbReference type="Pfam" id="PF13639">
    <property type="entry name" value="zf-RING_2"/>
    <property type="match status" value="1"/>
</dbReference>
<evidence type="ECO:0000256" key="2">
    <source>
        <dbReference type="SAM" id="Phobius"/>
    </source>
</evidence>
<keyword evidence="1" id="KW-0479">Metal-binding</keyword>
<dbReference type="SUPFAM" id="SSF57850">
    <property type="entry name" value="RING/U-box"/>
    <property type="match status" value="1"/>
</dbReference>
<dbReference type="InterPro" id="IPR001841">
    <property type="entry name" value="Znf_RING"/>
</dbReference>
<dbReference type="PANTHER" id="PTHR47662">
    <property type="entry name" value="RING-TYPE DOMAIN-CONTAINING PROTEIN"/>
    <property type="match status" value="1"/>
</dbReference>
<organism evidence="4 5">
    <name type="scientific">Anisodus tanguticus</name>
    <dbReference type="NCBI Taxonomy" id="243964"/>
    <lineage>
        <taxon>Eukaryota</taxon>
        <taxon>Viridiplantae</taxon>
        <taxon>Streptophyta</taxon>
        <taxon>Embryophyta</taxon>
        <taxon>Tracheophyta</taxon>
        <taxon>Spermatophyta</taxon>
        <taxon>Magnoliopsida</taxon>
        <taxon>eudicotyledons</taxon>
        <taxon>Gunneridae</taxon>
        <taxon>Pentapetalae</taxon>
        <taxon>asterids</taxon>
        <taxon>lamiids</taxon>
        <taxon>Solanales</taxon>
        <taxon>Solanaceae</taxon>
        <taxon>Solanoideae</taxon>
        <taxon>Hyoscyameae</taxon>
        <taxon>Anisodus</taxon>
    </lineage>
</organism>
<keyword evidence="5" id="KW-1185">Reference proteome</keyword>
<feature type="domain" description="RING-type" evidence="3">
    <location>
        <begin position="80"/>
        <end position="123"/>
    </location>
</feature>
<keyword evidence="2" id="KW-1133">Transmembrane helix</keyword>
<dbReference type="PANTHER" id="PTHR47662:SF1">
    <property type="entry name" value="RING-TYPE DOMAIN-CONTAINING PROTEIN"/>
    <property type="match status" value="1"/>
</dbReference>
<accession>A0AAE1V5Y6</accession>
<proteinExistence type="predicted"/>
<comment type="caution">
    <text evidence="4">The sequence shown here is derived from an EMBL/GenBank/DDBJ whole genome shotgun (WGS) entry which is preliminary data.</text>
</comment>
<dbReference type="Proteomes" id="UP001291623">
    <property type="component" value="Unassembled WGS sequence"/>
</dbReference>
<feature type="transmembrane region" description="Helical" evidence="2">
    <location>
        <begin position="12"/>
        <end position="33"/>
    </location>
</feature>